<keyword evidence="2" id="KW-1185">Reference proteome</keyword>
<proteinExistence type="predicted"/>
<accession>A0ABW1Z512</accession>
<dbReference type="EMBL" id="JBHSWI010000001">
    <property type="protein sequence ID" value="MFC6644387.1"/>
    <property type="molecule type" value="Genomic_DNA"/>
</dbReference>
<dbReference type="Gene3D" id="3.10.20.30">
    <property type="match status" value="1"/>
</dbReference>
<gene>
    <name evidence="1" type="primary">thiS</name>
    <name evidence="1" type="ORF">ACFQBQ_02020</name>
</gene>
<evidence type="ECO:0000313" key="1">
    <source>
        <dbReference type="EMBL" id="MFC6644387.1"/>
    </source>
</evidence>
<dbReference type="CDD" id="cd00565">
    <property type="entry name" value="Ubl_ThiS"/>
    <property type="match status" value="1"/>
</dbReference>
<dbReference type="InterPro" id="IPR010035">
    <property type="entry name" value="Thi_S"/>
</dbReference>
<dbReference type="Pfam" id="PF02597">
    <property type="entry name" value="ThiS"/>
    <property type="match status" value="1"/>
</dbReference>
<dbReference type="PANTHER" id="PTHR34472:SF1">
    <property type="entry name" value="SULFUR CARRIER PROTEIN THIS"/>
    <property type="match status" value="1"/>
</dbReference>
<dbReference type="RefSeq" id="WP_263372321.1">
    <property type="nucleotide sequence ID" value="NZ_JAGSYD010000004.1"/>
</dbReference>
<dbReference type="Proteomes" id="UP001596391">
    <property type="component" value="Unassembled WGS sequence"/>
</dbReference>
<dbReference type="NCBIfam" id="TIGR01683">
    <property type="entry name" value="thiS"/>
    <property type="match status" value="1"/>
</dbReference>
<protein>
    <submittedName>
        <fullName evidence="1">Sulfur carrier protein ThiS</fullName>
    </submittedName>
</protein>
<dbReference type="SUPFAM" id="SSF54285">
    <property type="entry name" value="MoaD/ThiS"/>
    <property type="match status" value="1"/>
</dbReference>
<dbReference type="InterPro" id="IPR003749">
    <property type="entry name" value="ThiS/MoaD-like"/>
</dbReference>
<organism evidence="1 2">
    <name type="scientific">Granulicella cerasi</name>
    <dbReference type="NCBI Taxonomy" id="741063"/>
    <lineage>
        <taxon>Bacteria</taxon>
        <taxon>Pseudomonadati</taxon>
        <taxon>Acidobacteriota</taxon>
        <taxon>Terriglobia</taxon>
        <taxon>Terriglobales</taxon>
        <taxon>Acidobacteriaceae</taxon>
        <taxon>Granulicella</taxon>
    </lineage>
</organism>
<name>A0ABW1Z512_9BACT</name>
<sequence>MEGSTLQLTVNGHRRELSVETPQISEVLKHLDVRPDRIALEVNGEVVPRSSWSETIVQSGDRLEIVHFVGGGSYLLD</sequence>
<dbReference type="PANTHER" id="PTHR34472">
    <property type="entry name" value="SULFUR CARRIER PROTEIN THIS"/>
    <property type="match status" value="1"/>
</dbReference>
<evidence type="ECO:0000313" key="2">
    <source>
        <dbReference type="Proteomes" id="UP001596391"/>
    </source>
</evidence>
<dbReference type="InterPro" id="IPR012675">
    <property type="entry name" value="Beta-grasp_dom_sf"/>
</dbReference>
<reference evidence="2" key="1">
    <citation type="journal article" date="2019" name="Int. J. Syst. Evol. Microbiol.">
        <title>The Global Catalogue of Microorganisms (GCM) 10K type strain sequencing project: providing services to taxonomists for standard genome sequencing and annotation.</title>
        <authorList>
            <consortium name="The Broad Institute Genomics Platform"/>
            <consortium name="The Broad Institute Genome Sequencing Center for Infectious Disease"/>
            <person name="Wu L."/>
            <person name="Ma J."/>
        </authorList>
    </citation>
    <scope>NUCLEOTIDE SEQUENCE [LARGE SCALE GENOMIC DNA]</scope>
    <source>
        <strain evidence="2">CGMCC 1.16026</strain>
    </source>
</reference>
<dbReference type="InterPro" id="IPR016155">
    <property type="entry name" value="Mopterin_synth/thiamin_S_b"/>
</dbReference>
<comment type="caution">
    <text evidence="1">The sequence shown here is derived from an EMBL/GenBank/DDBJ whole genome shotgun (WGS) entry which is preliminary data.</text>
</comment>